<accession>A0ABP8D2A9</accession>
<feature type="region of interest" description="Disordered" evidence="3">
    <location>
        <begin position="131"/>
        <end position="153"/>
    </location>
</feature>
<reference evidence="5" key="1">
    <citation type="journal article" date="2019" name="Int. J. Syst. Evol. Microbiol.">
        <title>The Global Catalogue of Microorganisms (GCM) 10K type strain sequencing project: providing services to taxonomists for standard genome sequencing and annotation.</title>
        <authorList>
            <consortium name="The Broad Institute Genomics Platform"/>
            <consortium name="The Broad Institute Genome Sequencing Center for Infectious Disease"/>
            <person name="Wu L."/>
            <person name="Ma J."/>
        </authorList>
    </citation>
    <scope>NUCLEOTIDE SEQUENCE [LARGE SCALE GENOMIC DNA]</scope>
    <source>
        <strain evidence="5">JCM 17441</strain>
    </source>
</reference>
<dbReference type="InterPro" id="IPR010119">
    <property type="entry name" value="Gluconeogen_factor"/>
</dbReference>
<organism evidence="4 5">
    <name type="scientific">Dactylosporangium darangshiense</name>
    <dbReference type="NCBI Taxonomy" id="579108"/>
    <lineage>
        <taxon>Bacteria</taxon>
        <taxon>Bacillati</taxon>
        <taxon>Actinomycetota</taxon>
        <taxon>Actinomycetes</taxon>
        <taxon>Micromonosporales</taxon>
        <taxon>Micromonosporaceae</taxon>
        <taxon>Dactylosporangium</taxon>
    </lineage>
</organism>
<evidence type="ECO:0000256" key="1">
    <source>
        <dbReference type="ARBA" id="ARBA00022490"/>
    </source>
</evidence>
<dbReference type="Proteomes" id="UP001500620">
    <property type="component" value="Unassembled WGS sequence"/>
</dbReference>
<feature type="compositionally biased region" description="Low complexity" evidence="3">
    <location>
        <begin position="601"/>
        <end position="618"/>
    </location>
</feature>
<sequence length="640" mass="62713">MTGPDQVTGRNEGRETNADASTRPGTPPAGDAARPPAAINTPPAAANTSPAAANTSPAAANTSLAANTSPAAANASLAANTSPAAVNAPAGEAPAATAHRGSAMAAPALGRVRDNDQVGGVASAALAVAPGGPGGAVSVTDRQEQTGAGGSRRPGVVRAVAFGGGHGLSASLRALRIVQRDMPLDITAVVTVADDGGSSGRLRATRDILPPGDLRQALAALAGETGTADLFQHRFTGADEIAGHPVGNLVLCALMELAGDPVVALDRAAEMLRCGGRVLPMSRDSLHIEADLSEGGEVVTVRGQHEVAVTTKNIDRVRLTPAEPEACAEAVRAVLEADWLLFGPGSWFTSVIPHLLVPGLAAAIRDSRAHRLVTLNLAADSETAGLTLPEHLAALHRYLPGLQVDVVLADGKAVGDPEPVHRAAESLGARLVLAPVAVGDGAPRHDPRALAAALEPLLRAGARRAPDAAAPAAGTTSTDVRGSTAANTVATGDAAAGTDAAGSAAVSGAAAAGTAANGTAPRSTASRSTAQSGTAQSGTARDSTAPDGTAPDGTAPDRTAQSGAGQEGAGQDGAAEDGTAPNGTAPSARAVQNASNAQNVGNAPNGGTAPGAGAQNAGNGNGARTGAGTHDMTLNTKTAR</sequence>
<dbReference type="Pfam" id="PF01933">
    <property type="entry name" value="CofD"/>
    <property type="match status" value="1"/>
</dbReference>
<dbReference type="HAMAP" id="MF_00973">
    <property type="entry name" value="Gluconeogen_factor"/>
    <property type="match status" value="1"/>
</dbReference>
<comment type="subcellular location">
    <subcellularLocation>
        <location evidence="2">Cytoplasm</location>
    </subcellularLocation>
</comment>
<evidence type="ECO:0000256" key="3">
    <source>
        <dbReference type="SAM" id="MobiDB-lite"/>
    </source>
</evidence>
<keyword evidence="5" id="KW-1185">Reference proteome</keyword>
<name>A0ABP8D2A9_9ACTN</name>
<dbReference type="Gene3D" id="3.40.50.10680">
    <property type="entry name" value="CofD-like domains"/>
    <property type="match status" value="1"/>
</dbReference>
<keyword evidence="1 2" id="KW-0963">Cytoplasm</keyword>
<feature type="compositionally biased region" description="Low complexity" evidence="3">
    <location>
        <begin position="22"/>
        <end position="63"/>
    </location>
</feature>
<dbReference type="InterPro" id="IPR002882">
    <property type="entry name" value="CofD"/>
</dbReference>
<dbReference type="CDD" id="cd07187">
    <property type="entry name" value="YvcK_like"/>
    <property type="match status" value="1"/>
</dbReference>
<feature type="region of interest" description="Disordered" evidence="3">
    <location>
        <begin position="465"/>
        <end position="484"/>
    </location>
</feature>
<proteinExistence type="inferred from homology"/>
<comment type="caution">
    <text evidence="4">The sequence shown here is derived from an EMBL/GenBank/DDBJ whole genome shotgun (WGS) entry which is preliminary data.</text>
</comment>
<evidence type="ECO:0000313" key="5">
    <source>
        <dbReference type="Proteomes" id="UP001500620"/>
    </source>
</evidence>
<comment type="similarity">
    <text evidence="2">Belongs to the gluconeogenesis factor family.</text>
</comment>
<dbReference type="SUPFAM" id="SSF142338">
    <property type="entry name" value="CofD-like"/>
    <property type="match status" value="1"/>
</dbReference>
<feature type="region of interest" description="Disordered" evidence="3">
    <location>
        <begin position="515"/>
        <end position="640"/>
    </location>
</feature>
<dbReference type="PANTHER" id="PTHR30135">
    <property type="entry name" value="UNCHARACTERIZED PROTEIN YVCK-RELATED"/>
    <property type="match status" value="1"/>
</dbReference>
<feature type="compositionally biased region" description="Polar residues" evidence="3">
    <location>
        <begin position="581"/>
        <end position="600"/>
    </location>
</feature>
<dbReference type="PANTHER" id="PTHR30135:SF3">
    <property type="entry name" value="GLUCONEOGENESIS FACTOR-RELATED"/>
    <property type="match status" value="1"/>
</dbReference>
<evidence type="ECO:0000313" key="4">
    <source>
        <dbReference type="EMBL" id="GAA4246275.1"/>
    </source>
</evidence>
<protein>
    <recommendedName>
        <fullName evidence="2">Putative gluconeogenesis factor</fullName>
    </recommendedName>
</protein>
<dbReference type="NCBIfam" id="TIGR01826">
    <property type="entry name" value="CofD_related"/>
    <property type="match status" value="1"/>
</dbReference>
<feature type="compositionally biased region" description="Polar residues" evidence="3">
    <location>
        <begin position="521"/>
        <end position="542"/>
    </location>
</feature>
<dbReference type="EMBL" id="BAABAT010000003">
    <property type="protein sequence ID" value="GAA4246275.1"/>
    <property type="molecule type" value="Genomic_DNA"/>
</dbReference>
<feature type="region of interest" description="Disordered" evidence="3">
    <location>
        <begin position="1"/>
        <end position="63"/>
    </location>
</feature>
<comment type="function">
    <text evidence="2">Required for morphogenesis under gluconeogenic growth conditions.</text>
</comment>
<gene>
    <name evidence="4" type="ORF">GCM10022255_016890</name>
</gene>
<evidence type="ECO:0000256" key="2">
    <source>
        <dbReference type="HAMAP-Rule" id="MF_00973"/>
    </source>
</evidence>
<dbReference type="InterPro" id="IPR038136">
    <property type="entry name" value="CofD-like_dom_sf"/>
</dbReference>